<dbReference type="AlphaFoldDB" id="A0A6B0YVW0"/>
<gene>
    <name evidence="6" type="ORF">F4Y42_15295</name>
</gene>
<evidence type="ECO:0000256" key="2">
    <source>
        <dbReference type="ARBA" id="ARBA00009840"/>
    </source>
</evidence>
<organism evidence="6">
    <name type="scientific">Caldilineaceae bacterium SB0664_bin_27</name>
    <dbReference type="NCBI Taxonomy" id="2605260"/>
    <lineage>
        <taxon>Bacteria</taxon>
        <taxon>Bacillati</taxon>
        <taxon>Chloroflexota</taxon>
        <taxon>Caldilineae</taxon>
        <taxon>Caldilineales</taxon>
        <taxon>Caldilineaceae</taxon>
    </lineage>
</organism>
<keyword evidence="3 5" id="KW-0175">Coiled coil</keyword>
<reference evidence="6" key="1">
    <citation type="submission" date="2019-09" db="EMBL/GenBank/DDBJ databases">
        <title>Characterisation of the sponge microbiome using genome-centric metagenomics.</title>
        <authorList>
            <person name="Engelberts J.P."/>
            <person name="Robbins S.J."/>
            <person name="De Goeij J.M."/>
            <person name="Aranda M."/>
            <person name="Bell S.C."/>
            <person name="Webster N.S."/>
        </authorList>
    </citation>
    <scope>NUCLEOTIDE SEQUENCE</scope>
    <source>
        <strain evidence="6">SB0664_bin_27</strain>
    </source>
</reference>
<name>A0A6B0YVW0_9CHLR</name>
<dbReference type="PANTHER" id="PTHR30563">
    <property type="entry name" value="DNA RECOMBINATION PROTEIN RMUC"/>
    <property type="match status" value="1"/>
</dbReference>
<evidence type="ECO:0000256" key="5">
    <source>
        <dbReference type="SAM" id="Coils"/>
    </source>
</evidence>
<evidence type="ECO:0000313" key="6">
    <source>
        <dbReference type="EMBL" id="MXY94803.1"/>
    </source>
</evidence>
<dbReference type="Pfam" id="PF02646">
    <property type="entry name" value="RmuC"/>
    <property type="match status" value="1"/>
</dbReference>
<accession>A0A6B0YVW0</accession>
<dbReference type="InterPro" id="IPR003798">
    <property type="entry name" value="DNA_recombination_RmuC"/>
</dbReference>
<dbReference type="GO" id="GO:0006310">
    <property type="term" value="P:DNA recombination"/>
    <property type="evidence" value="ECO:0007669"/>
    <property type="project" value="UniProtKB-KW"/>
</dbReference>
<evidence type="ECO:0000256" key="1">
    <source>
        <dbReference type="ARBA" id="ARBA00003416"/>
    </source>
</evidence>
<sequence length="404" mass="44960">MELIVAVVVGLVVGGAACWLVQGARAKSRLARLDADHREEKAALQGRLEQSENAEKILETAKEQLKETFQATASQALQANNSQFMDLAQENLGKTLEAAKGDFKQRHEQFEALVKPLTQNYEKLNPQISLLAQRSENLAAETGKLSSALTDNRQIGNWGEVQLRRVVELAGMEEYCDFREQVAIGDSQSRPDLTVRLPEQRTVVIDAKTSTAAYMDAQEADDREARDSSLRRHASALKAQVDDLAKKDYGTKVEGSLGFVVMFVPGDQFLAAALNANPELIEYAMSKRVAIATPASLISLLWSVANGWQRHRIAESAEVILEEGVELHNRMMIFISRYQEVGNRLKRAVNAFNDSVGSFDSRVVPQARKFSQLTSNREESFPEPQQIEELARISKYAGEQKEPQ</sequence>
<feature type="coiled-coil region" evidence="5">
    <location>
        <begin position="34"/>
        <end position="71"/>
    </location>
</feature>
<dbReference type="EMBL" id="VXRG01000127">
    <property type="protein sequence ID" value="MXY94803.1"/>
    <property type="molecule type" value="Genomic_DNA"/>
</dbReference>
<evidence type="ECO:0000256" key="4">
    <source>
        <dbReference type="ARBA" id="ARBA00023172"/>
    </source>
</evidence>
<comment type="function">
    <text evidence="1">Involved in DNA recombination.</text>
</comment>
<keyword evidence="4" id="KW-0233">DNA recombination</keyword>
<dbReference type="PANTHER" id="PTHR30563:SF0">
    <property type="entry name" value="DNA RECOMBINATION PROTEIN RMUC"/>
    <property type="match status" value="1"/>
</dbReference>
<comment type="caution">
    <text evidence="6">The sequence shown here is derived from an EMBL/GenBank/DDBJ whole genome shotgun (WGS) entry which is preliminary data.</text>
</comment>
<comment type="similarity">
    <text evidence="2">Belongs to the RmuC family.</text>
</comment>
<protein>
    <submittedName>
        <fullName evidence="6">DNA recombination protein RmuC</fullName>
    </submittedName>
</protein>
<evidence type="ECO:0000256" key="3">
    <source>
        <dbReference type="ARBA" id="ARBA00023054"/>
    </source>
</evidence>
<proteinExistence type="inferred from homology"/>